<evidence type="ECO:0000313" key="1">
    <source>
        <dbReference type="EMBL" id="VDN83798.1"/>
    </source>
</evidence>
<dbReference type="AlphaFoldDB" id="A0A0N4T362"/>
<reference evidence="3" key="1">
    <citation type="submission" date="2017-02" db="UniProtKB">
        <authorList>
            <consortium name="WormBaseParasite"/>
        </authorList>
    </citation>
    <scope>IDENTIFICATION</scope>
</reference>
<dbReference type="WBParaSite" id="BPAG_0000264201-mRNA-1">
    <property type="protein sequence ID" value="BPAG_0000264201-mRNA-1"/>
    <property type="gene ID" value="BPAG_0000264201"/>
</dbReference>
<dbReference type="EMBL" id="UZAD01000428">
    <property type="protein sequence ID" value="VDN83798.1"/>
    <property type="molecule type" value="Genomic_DNA"/>
</dbReference>
<reference evidence="1 2" key="2">
    <citation type="submission" date="2018-11" db="EMBL/GenBank/DDBJ databases">
        <authorList>
            <consortium name="Pathogen Informatics"/>
        </authorList>
    </citation>
    <scope>NUCLEOTIDE SEQUENCE [LARGE SCALE GENOMIC DNA]</scope>
</reference>
<dbReference type="Proteomes" id="UP000278627">
    <property type="component" value="Unassembled WGS sequence"/>
</dbReference>
<organism evidence="3">
    <name type="scientific">Brugia pahangi</name>
    <name type="common">Filarial nematode worm</name>
    <dbReference type="NCBI Taxonomy" id="6280"/>
    <lineage>
        <taxon>Eukaryota</taxon>
        <taxon>Metazoa</taxon>
        <taxon>Ecdysozoa</taxon>
        <taxon>Nematoda</taxon>
        <taxon>Chromadorea</taxon>
        <taxon>Rhabditida</taxon>
        <taxon>Spirurina</taxon>
        <taxon>Spiruromorpha</taxon>
        <taxon>Filarioidea</taxon>
        <taxon>Onchocercidae</taxon>
        <taxon>Brugia</taxon>
    </lineage>
</organism>
<evidence type="ECO:0000313" key="3">
    <source>
        <dbReference type="WBParaSite" id="BPAG_0000264201-mRNA-1"/>
    </source>
</evidence>
<sequence length="71" mass="8121">MLTLIGLVYHIKKDSNSVFYYKLDPSVIIQPKMKLSTGWLELSKLASSQKIGLHSNETLLTSFDLYFLLLD</sequence>
<name>A0A0N4T362_BRUPA</name>
<evidence type="ECO:0000313" key="2">
    <source>
        <dbReference type="Proteomes" id="UP000278627"/>
    </source>
</evidence>
<protein>
    <submittedName>
        <fullName evidence="1 3">Uncharacterized protein</fullName>
    </submittedName>
</protein>
<keyword evidence="2" id="KW-1185">Reference proteome</keyword>
<proteinExistence type="predicted"/>
<accession>A0A0N4T362</accession>
<gene>
    <name evidence="1" type="ORF">BPAG_LOCUS2612</name>
</gene>